<dbReference type="InterPro" id="IPR009420">
    <property type="entry name" value="FlhE"/>
</dbReference>
<evidence type="ECO:0000256" key="1">
    <source>
        <dbReference type="SAM" id="SignalP"/>
    </source>
</evidence>
<accession>A0A1G4Z7A5</accession>
<sequence>MKRKSILLALSGLMFISSSAFATGGTSVGSMLAPSVSVKNQWYNKAFPVTAGTPSTGKVGMVYYTWTYSYYPAGMQVYLCYNNGNTCMDVSNARSGNVDFTPYNIAPNQPISLYARVNGTGKMLTANGQSSQVIVNYTFNQ</sequence>
<name>A0A1G4Z7A5_9ENTR</name>
<feature type="chain" id="PRO_5032526563" evidence="1">
    <location>
        <begin position="23"/>
        <end position="141"/>
    </location>
</feature>
<keyword evidence="2" id="KW-0969">Cilium</keyword>
<dbReference type="Proteomes" id="UP000183569">
    <property type="component" value="Unassembled WGS sequence"/>
</dbReference>
<dbReference type="GeneID" id="23844599"/>
<evidence type="ECO:0000313" key="3">
    <source>
        <dbReference type="Proteomes" id="UP000183569"/>
    </source>
</evidence>
<feature type="signal peptide" evidence="1">
    <location>
        <begin position="1"/>
        <end position="22"/>
    </location>
</feature>
<keyword evidence="2" id="KW-0966">Cell projection</keyword>
<gene>
    <name evidence="2" type="ORF">SAMN02927897_04136</name>
</gene>
<comment type="caution">
    <text evidence="2">The sequence shown here is derived from an EMBL/GenBank/DDBJ whole genome shotgun (WGS) entry which is preliminary data.</text>
</comment>
<evidence type="ECO:0000313" key="2">
    <source>
        <dbReference type="EMBL" id="SCX61513.1"/>
    </source>
</evidence>
<keyword evidence="2" id="KW-0282">Flagellum</keyword>
<dbReference type="AlphaFoldDB" id="A0A1G4Z7A5"/>
<proteinExistence type="predicted"/>
<reference evidence="2 3" key="1">
    <citation type="submission" date="2016-10" db="EMBL/GenBank/DDBJ databases">
        <authorList>
            <person name="Varghese N."/>
            <person name="Submissions S."/>
        </authorList>
    </citation>
    <scope>NUCLEOTIDE SEQUENCE [LARGE SCALE GENOMIC DNA]</scope>
    <source>
        <strain evidence="2 3">CGMCC 1.12102</strain>
    </source>
</reference>
<protein>
    <submittedName>
        <fullName evidence="2">Flagellar protein FlhE</fullName>
    </submittedName>
</protein>
<dbReference type="EMBL" id="FMUI01000017">
    <property type="protein sequence ID" value="SCX61513.1"/>
    <property type="molecule type" value="Genomic_DNA"/>
</dbReference>
<organism evidence="2 3">
    <name type="scientific">Kosakonia sacchari</name>
    <dbReference type="NCBI Taxonomy" id="1158459"/>
    <lineage>
        <taxon>Bacteria</taxon>
        <taxon>Pseudomonadati</taxon>
        <taxon>Pseudomonadota</taxon>
        <taxon>Gammaproteobacteria</taxon>
        <taxon>Enterobacterales</taxon>
        <taxon>Enterobacteriaceae</taxon>
        <taxon>Kosakonia</taxon>
    </lineage>
</organism>
<keyword evidence="1" id="KW-0732">Signal</keyword>
<dbReference type="RefSeq" id="WP_017459684.1">
    <property type="nucleotide sequence ID" value="NZ_CP016337.1"/>
</dbReference>
<dbReference type="Pfam" id="PF06366">
    <property type="entry name" value="FlhE"/>
    <property type="match status" value="1"/>
</dbReference>